<dbReference type="GO" id="GO:0003677">
    <property type="term" value="F:DNA binding"/>
    <property type="evidence" value="ECO:0007669"/>
    <property type="project" value="InterPro"/>
</dbReference>
<dbReference type="InterPro" id="IPR011010">
    <property type="entry name" value="DNA_brk_join_enz"/>
</dbReference>
<gene>
    <name evidence="3" type="ORF">EDD52_101292</name>
</gene>
<name>A0A4R3JLH4_9RHOB</name>
<dbReference type="SUPFAM" id="SSF56349">
    <property type="entry name" value="DNA breaking-rejoining enzymes"/>
    <property type="match status" value="1"/>
</dbReference>
<proteinExistence type="predicted"/>
<comment type="caution">
    <text evidence="3">The sequence shown here is derived from an EMBL/GenBank/DDBJ whole genome shotgun (WGS) entry which is preliminary data.</text>
</comment>
<evidence type="ECO:0000259" key="2">
    <source>
        <dbReference type="PROSITE" id="PS51898"/>
    </source>
</evidence>
<reference evidence="3 4" key="1">
    <citation type="submission" date="2019-03" db="EMBL/GenBank/DDBJ databases">
        <title>Genomic Encyclopedia of Type Strains, Phase IV (KMG-IV): sequencing the most valuable type-strain genomes for metagenomic binning, comparative biology and taxonomic classification.</title>
        <authorList>
            <person name="Goeker M."/>
        </authorList>
    </citation>
    <scope>NUCLEOTIDE SEQUENCE [LARGE SCALE GENOMIC DNA]</scope>
    <source>
        <strain evidence="3 4">DSM 104836</strain>
    </source>
</reference>
<sequence length="632" mass="73074">METLKVSGSEPLDKFFAPSNWGDTRAKLRFKAQDKWANKSTLRAHLSRITKINELATELLDQGFMSDDGADWEYLTALEKIRQKIADRKIKSWSELERKANGQKSSYVGHLFSKKRKYLPNYSKRIEQRLEQLCVFLELDWGIMRPMLIKDGARRPVSKKLKPSGFSYYLKFENWPPTLQQSVNDIERFHMRMTPGQLPDGTPKLRNKKSQWKIRESDGKCSSKGSFHNLLGSFFGFCVLPSDKKVSEKLVLARLKTTLVKWQEEDFDQYVSWMTGEGRNAAELSISLLFDFDLIERWLQWLANRNGGIAETQPGYCLSLSGLTNPKTGAISQSYEIACQVMGFPPLSGPILRTEENELFQKRIREWSDFCGRASAEFRSLQHSFSSSKVKKKKRVSSRHSKILEIKDPLVPVQTMIERLHRSEPRHLDKNSQSWMVWARNMTLLELTVSNPIRADNLHCLNFCEDGSGRLRKTGDVFQIYLEKHEVKNPHKEKDYGYLGIVSPSASSWLNFYIQSVRPHWPTGISMDERLFLTDSGNKLSNIDLWKIFVTVSRLYLPEYSELNPHVYRHIVATSWLKNHPDDFVTVSLILGDRIETVMKDYAHLASSDGFSRYHKLLENWRGRTPPTMGGK</sequence>
<dbReference type="AlphaFoldDB" id="A0A4R3JLH4"/>
<dbReference type="Proteomes" id="UP000295696">
    <property type="component" value="Unassembled WGS sequence"/>
</dbReference>
<accession>A0A4R3JLH4</accession>
<dbReference type="InterPro" id="IPR002104">
    <property type="entry name" value="Integrase_catalytic"/>
</dbReference>
<dbReference type="EMBL" id="SLZU01000001">
    <property type="protein sequence ID" value="TCS67197.1"/>
    <property type="molecule type" value="Genomic_DNA"/>
</dbReference>
<dbReference type="GO" id="GO:0006310">
    <property type="term" value="P:DNA recombination"/>
    <property type="evidence" value="ECO:0007669"/>
    <property type="project" value="UniProtKB-KW"/>
</dbReference>
<dbReference type="PROSITE" id="PS51898">
    <property type="entry name" value="TYR_RECOMBINASE"/>
    <property type="match status" value="1"/>
</dbReference>
<dbReference type="Gene3D" id="1.10.443.10">
    <property type="entry name" value="Intergrase catalytic core"/>
    <property type="match status" value="1"/>
</dbReference>
<evidence type="ECO:0000313" key="3">
    <source>
        <dbReference type="EMBL" id="TCS67197.1"/>
    </source>
</evidence>
<feature type="domain" description="Tyr recombinase" evidence="2">
    <location>
        <begin position="399"/>
        <end position="615"/>
    </location>
</feature>
<dbReference type="InterPro" id="IPR013762">
    <property type="entry name" value="Integrase-like_cat_sf"/>
</dbReference>
<evidence type="ECO:0000256" key="1">
    <source>
        <dbReference type="ARBA" id="ARBA00023172"/>
    </source>
</evidence>
<organism evidence="3 4">
    <name type="scientific">Primorskyibacter sedentarius</name>
    <dbReference type="NCBI Taxonomy" id="745311"/>
    <lineage>
        <taxon>Bacteria</taxon>
        <taxon>Pseudomonadati</taxon>
        <taxon>Pseudomonadota</taxon>
        <taxon>Alphaproteobacteria</taxon>
        <taxon>Rhodobacterales</taxon>
        <taxon>Roseobacteraceae</taxon>
        <taxon>Primorskyibacter</taxon>
    </lineage>
</organism>
<protein>
    <recommendedName>
        <fullName evidence="2">Tyr recombinase domain-containing protein</fullName>
    </recommendedName>
</protein>
<evidence type="ECO:0000313" key="4">
    <source>
        <dbReference type="Proteomes" id="UP000295696"/>
    </source>
</evidence>
<dbReference type="GO" id="GO:0015074">
    <property type="term" value="P:DNA integration"/>
    <property type="evidence" value="ECO:0007669"/>
    <property type="project" value="InterPro"/>
</dbReference>
<keyword evidence="1" id="KW-0233">DNA recombination</keyword>
<keyword evidence="4" id="KW-1185">Reference proteome</keyword>